<name>A0A9Q0J3K9_9ROSI</name>
<comment type="caution">
    <text evidence="8">The sequence shown here is derived from an EMBL/GenBank/DDBJ whole genome shotgun (WGS) entry which is preliminary data.</text>
</comment>
<evidence type="ECO:0000256" key="2">
    <source>
        <dbReference type="ARBA" id="ARBA00009995"/>
    </source>
</evidence>
<reference evidence="8" key="1">
    <citation type="submission" date="2022-02" db="EMBL/GenBank/DDBJ databases">
        <authorList>
            <person name="Henning P.M."/>
            <person name="McCubbin A.G."/>
            <person name="Shore J.S."/>
        </authorList>
    </citation>
    <scope>NUCLEOTIDE SEQUENCE</scope>
    <source>
        <strain evidence="8">F60SS</strain>
        <tissue evidence="8">Leaves</tissue>
    </source>
</reference>
<sequence>MKKAEVVVVPLPLMGHMVSALEFSKLLLARDDRFLVTVLIMNPIKDPNLAKFITHSLTLSSSFNSDGIRFLQLPALEDDTATLSITSRVQAQKPRVKDIVSRLTSTTTTSSSSASPDHQSSSSSSSTLGHNDSPRLAAFVLDMFSTGLMEVASDFGVPWYVYFSSGAAFLGCMLYLGNLLDQQRVDLTEFKDSDAELPIPSLANPLPGKLLPALALDTYSLPVLHYHALKLGEARGVIVNTFLELESHALHSLAQDRRSSSKTPPVYPVGPILNLKKNKSTTNVNDDEYEDVMQWLDKQATSSVVFLCFGSWGNLDEDQVKELALALERCGYPFLWSLRQPPPKGTFLYPSNYTNLGDDIFPDGFLDRTAEIGKVIGWAPQADILAHPAVGGFVSHCGWNSILESVWFGVPLAAWPMYAEQQFNAFQVVMELGLGTEIKLDYRKSLTGDGQVLVSAQEIEKGIRVVMEYDSEARRRVQEMSEKGRKAMMSGGSSHSALGTVIQDILERMN</sequence>
<dbReference type="InterPro" id="IPR050481">
    <property type="entry name" value="UDP-glycosyltransf_plant"/>
</dbReference>
<evidence type="ECO:0000313" key="9">
    <source>
        <dbReference type="Proteomes" id="UP001141552"/>
    </source>
</evidence>
<dbReference type="GO" id="GO:0047213">
    <property type="term" value="F:anthocyanidin 3-O-glucosyltransferase activity"/>
    <property type="evidence" value="ECO:0007669"/>
    <property type="project" value="UniProtKB-EC"/>
</dbReference>
<dbReference type="EC" id="2.4.1.-" evidence="6"/>
<dbReference type="CDD" id="cd03784">
    <property type="entry name" value="GT1_Gtf-like"/>
    <property type="match status" value="1"/>
</dbReference>
<gene>
    <name evidence="8" type="ORF">Tsubulata_026120</name>
</gene>
<dbReference type="AlphaFoldDB" id="A0A9Q0J3K9"/>
<evidence type="ECO:0000313" key="8">
    <source>
        <dbReference type="EMBL" id="KAJ4826380.1"/>
    </source>
</evidence>
<protein>
    <recommendedName>
        <fullName evidence="6">Glycosyltransferase</fullName>
        <ecNumber evidence="6">2.4.1.-</ecNumber>
    </recommendedName>
</protein>
<dbReference type="InterPro" id="IPR035595">
    <property type="entry name" value="UDP_glycos_trans_CS"/>
</dbReference>
<keyword evidence="5" id="KW-0328">Glycosyltransferase</keyword>
<evidence type="ECO:0000256" key="5">
    <source>
        <dbReference type="RuleBase" id="RU003718"/>
    </source>
</evidence>
<comment type="pathway">
    <text evidence="1">Pigment biosynthesis; anthocyanin biosynthesis.</text>
</comment>
<comment type="catalytic activity">
    <reaction evidence="4">
        <text>an anthocyanidin + UDP-alpha-D-glucose + H(+) = an anthocyanidin 3-O-beta-D-glucoside + UDP</text>
        <dbReference type="Rhea" id="RHEA:20093"/>
        <dbReference type="ChEBI" id="CHEBI:15378"/>
        <dbReference type="ChEBI" id="CHEBI:16307"/>
        <dbReference type="ChEBI" id="CHEBI:58223"/>
        <dbReference type="ChEBI" id="CHEBI:58885"/>
        <dbReference type="ChEBI" id="CHEBI:143576"/>
        <dbReference type="EC" id="2.4.1.115"/>
    </reaction>
</comment>
<dbReference type="FunFam" id="3.40.50.2000:FF:000056">
    <property type="entry name" value="Glycosyltransferase"/>
    <property type="match status" value="1"/>
</dbReference>
<dbReference type="Gene3D" id="3.40.50.2000">
    <property type="entry name" value="Glycogen Phosphorylase B"/>
    <property type="match status" value="2"/>
</dbReference>
<feature type="compositionally biased region" description="Low complexity" evidence="7">
    <location>
        <begin position="107"/>
        <end position="127"/>
    </location>
</feature>
<dbReference type="PANTHER" id="PTHR48048">
    <property type="entry name" value="GLYCOSYLTRANSFERASE"/>
    <property type="match status" value="1"/>
</dbReference>
<organism evidence="8 9">
    <name type="scientific">Turnera subulata</name>
    <dbReference type="NCBI Taxonomy" id="218843"/>
    <lineage>
        <taxon>Eukaryota</taxon>
        <taxon>Viridiplantae</taxon>
        <taxon>Streptophyta</taxon>
        <taxon>Embryophyta</taxon>
        <taxon>Tracheophyta</taxon>
        <taxon>Spermatophyta</taxon>
        <taxon>Magnoliopsida</taxon>
        <taxon>eudicotyledons</taxon>
        <taxon>Gunneridae</taxon>
        <taxon>Pentapetalae</taxon>
        <taxon>rosids</taxon>
        <taxon>fabids</taxon>
        <taxon>Malpighiales</taxon>
        <taxon>Passifloraceae</taxon>
        <taxon>Turnera</taxon>
    </lineage>
</organism>
<dbReference type="SUPFAM" id="SSF53756">
    <property type="entry name" value="UDP-Glycosyltransferase/glycogen phosphorylase"/>
    <property type="match status" value="1"/>
</dbReference>
<dbReference type="Pfam" id="PF00201">
    <property type="entry name" value="UDPGT"/>
    <property type="match status" value="1"/>
</dbReference>
<dbReference type="EMBL" id="JAKUCV010006680">
    <property type="protein sequence ID" value="KAJ4826380.1"/>
    <property type="molecule type" value="Genomic_DNA"/>
</dbReference>
<evidence type="ECO:0000256" key="6">
    <source>
        <dbReference type="RuleBase" id="RU362057"/>
    </source>
</evidence>
<dbReference type="PANTHER" id="PTHR48048:SF45">
    <property type="entry name" value="GLYCOSYLTRANSFERASE"/>
    <property type="match status" value="1"/>
</dbReference>
<evidence type="ECO:0000256" key="1">
    <source>
        <dbReference type="ARBA" id="ARBA00004935"/>
    </source>
</evidence>
<accession>A0A9Q0J3K9</accession>
<dbReference type="Proteomes" id="UP001141552">
    <property type="component" value="Unassembled WGS sequence"/>
</dbReference>
<proteinExistence type="inferred from homology"/>
<keyword evidence="3 5" id="KW-0808">Transferase</keyword>
<evidence type="ECO:0000256" key="7">
    <source>
        <dbReference type="SAM" id="MobiDB-lite"/>
    </source>
</evidence>
<dbReference type="OrthoDB" id="5835829at2759"/>
<keyword evidence="9" id="KW-1185">Reference proteome</keyword>
<evidence type="ECO:0000256" key="4">
    <source>
        <dbReference type="ARBA" id="ARBA00047606"/>
    </source>
</evidence>
<reference evidence="8" key="2">
    <citation type="journal article" date="2023" name="Plants (Basel)">
        <title>Annotation of the Turnera subulata (Passifloraceae) Draft Genome Reveals the S-Locus Evolved after the Divergence of Turneroideae from Passifloroideae in a Stepwise Manner.</title>
        <authorList>
            <person name="Henning P.M."/>
            <person name="Roalson E.H."/>
            <person name="Mir W."/>
            <person name="McCubbin A.G."/>
            <person name="Shore J.S."/>
        </authorList>
    </citation>
    <scope>NUCLEOTIDE SEQUENCE</scope>
    <source>
        <strain evidence="8">F60SS</strain>
    </source>
</reference>
<comment type="similarity">
    <text evidence="2 5">Belongs to the UDP-glycosyltransferase family.</text>
</comment>
<evidence type="ECO:0000256" key="3">
    <source>
        <dbReference type="ARBA" id="ARBA00022679"/>
    </source>
</evidence>
<dbReference type="InterPro" id="IPR002213">
    <property type="entry name" value="UDP_glucos_trans"/>
</dbReference>
<feature type="region of interest" description="Disordered" evidence="7">
    <location>
        <begin position="107"/>
        <end position="130"/>
    </location>
</feature>
<dbReference type="PROSITE" id="PS00375">
    <property type="entry name" value="UDPGT"/>
    <property type="match status" value="1"/>
</dbReference>